<feature type="compositionally biased region" description="Polar residues" evidence="1">
    <location>
        <begin position="985"/>
        <end position="1000"/>
    </location>
</feature>
<dbReference type="AlphaFoldDB" id="A0A9Q1JCI1"/>
<dbReference type="PANTHER" id="PTHR22028">
    <property type="entry name" value="SFI1 SPINDLE BODY DOMAIN-CONTAINING PROTEIN-RELATED"/>
    <property type="match status" value="1"/>
</dbReference>
<reference evidence="2" key="1">
    <citation type="journal article" date="2023" name="Science">
        <title>Genome structures resolve the early diversification of teleost fishes.</title>
        <authorList>
            <person name="Parey E."/>
            <person name="Louis A."/>
            <person name="Montfort J."/>
            <person name="Bouchez O."/>
            <person name="Roques C."/>
            <person name="Iampietro C."/>
            <person name="Lluch J."/>
            <person name="Castinel A."/>
            <person name="Donnadieu C."/>
            <person name="Desvignes T."/>
            <person name="Floi Bucao C."/>
            <person name="Jouanno E."/>
            <person name="Wen M."/>
            <person name="Mejri S."/>
            <person name="Dirks R."/>
            <person name="Jansen H."/>
            <person name="Henkel C."/>
            <person name="Chen W.J."/>
            <person name="Zahm M."/>
            <person name="Cabau C."/>
            <person name="Klopp C."/>
            <person name="Thompson A.W."/>
            <person name="Robinson-Rechavi M."/>
            <person name="Braasch I."/>
            <person name="Lecointre G."/>
            <person name="Bobe J."/>
            <person name="Postlethwait J.H."/>
            <person name="Berthelot C."/>
            <person name="Roest Crollius H."/>
            <person name="Guiguen Y."/>
        </authorList>
    </citation>
    <scope>NUCLEOTIDE SEQUENCE</scope>
    <source>
        <strain evidence="2">WJC10195</strain>
    </source>
</reference>
<dbReference type="GO" id="GO:0019902">
    <property type="term" value="F:phosphatase binding"/>
    <property type="evidence" value="ECO:0007669"/>
    <property type="project" value="TreeGrafter"/>
</dbReference>
<dbReference type="PANTHER" id="PTHR22028:SF4">
    <property type="entry name" value="PROTEIN SFI1 HOMOLOG"/>
    <property type="match status" value="1"/>
</dbReference>
<dbReference type="EMBL" id="JAINUF010000001">
    <property type="protein sequence ID" value="KAJ8379845.1"/>
    <property type="molecule type" value="Genomic_DNA"/>
</dbReference>
<evidence type="ECO:0000313" key="2">
    <source>
        <dbReference type="EMBL" id="KAJ8379845.1"/>
    </source>
</evidence>
<evidence type="ECO:0000313" key="3">
    <source>
        <dbReference type="Proteomes" id="UP001152622"/>
    </source>
</evidence>
<name>A0A9Q1JCI1_SYNKA</name>
<protein>
    <recommendedName>
        <fullName evidence="4">Protein SFI1 homolog</fullName>
    </recommendedName>
</protein>
<gene>
    <name evidence="2" type="ORF">SKAU_G00006230</name>
</gene>
<accession>A0A9Q1JCI1</accession>
<dbReference type="InterPro" id="IPR052270">
    <property type="entry name" value="CACF_protein"/>
</dbReference>
<dbReference type="Proteomes" id="UP001152622">
    <property type="component" value="Chromosome 1"/>
</dbReference>
<dbReference type="OrthoDB" id="195843at2759"/>
<evidence type="ECO:0008006" key="4">
    <source>
        <dbReference type="Google" id="ProtNLM"/>
    </source>
</evidence>
<keyword evidence="3" id="KW-1185">Reference proteome</keyword>
<proteinExistence type="predicted"/>
<organism evidence="2 3">
    <name type="scientific">Synaphobranchus kaupii</name>
    <name type="common">Kaup's arrowtooth eel</name>
    <dbReference type="NCBI Taxonomy" id="118154"/>
    <lineage>
        <taxon>Eukaryota</taxon>
        <taxon>Metazoa</taxon>
        <taxon>Chordata</taxon>
        <taxon>Craniata</taxon>
        <taxon>Vertebrata</taxon>
        <taxon>Euteleostomi</taxon>
        <taxon>Actinopterygii</taxon>
        <taxon>Neopterygii</taxon>
        <taxon>Teleostei</taxon>
        <taxon>Anguilliformes</taxon>
        <taxon>Synaphobranchidae</taxon>
        <taxon>Synaphobranchus</taxon>
    </lineage>
</organism>
<evidence type="ECO:0000256" key="1">
    <source>
        <dbReference type="SAM" id="MobiDB-lite"/>
    </source>
</evidence>
<sequence length="1202" mass="143626">MKSAAEAAQVRGRLDPASGRSSVLKVVQGTMHSRQGLSRRATYRVPHTCNSAGRLKDQKKRQLVRKLFCLWIQKTFGRVHPSQARTHYEQRVLRTAFEGWKEEWWVSRREWRLCMRAQCHYRYRLYNRVFINWQQFVAMQRESKQRLQMAAIYVDGRCRRLAWENWRAYLEMQWIKRSKQEAAQKQRENAALRSAWMLWRRCLQLQERRRVFEECALQHWALSLQSRAWLQWREVYLQACSLRERETRASLHHGQGLQRTALFAWNRYLHYHQAKKEQKVASERRRHCVVLSRCWGTWRDEFWRRQNERATWQTVAALAQKHAQLRALRRWKAYTNQCLEEAERNRLACEHYKRHLMSIGLRLLTLNVSQRNVHQINKNVALQQYQHSVIARYWHRWQERCEEIEERNYQPQRDTALTHYSMTLLNIALHCWRKRFTQHRIGKEMDLRANWHYSGWALPQFFNSWKEYVTQRKETRERIAAAEAQVRQWTCTRVFYTWLARSEEQLEKRLAERMAVLHADRCTLLRVFVHWQSRADRERVEREKVQAAGRLYLHTLLHKTLWHWRDNIALIQSGREYEQRADRHHHVLCAQKALTGWKKYVQHRKEKKRRLEKLDHYHHCKLLAHTLHDWQEYHHRVQQANHIAQERQRLHHQNLLRKALYTWRENVTLLVRHKAKECQATMQYQHILLSKVLLMWREATVHAIYSRCQEEEAVKAARTCLQGVRLQQMFGRWRKQSQEALQERLSLEKARQNHQTALSHRCLGAWVLHHRQCRRRKEIQGQANCLLQHRTCLHYFTTWKRQLLLRYEEAERTEVALWHWSFKLLAKVMEAWRYWVSVRQRKQDRLAHAAQFHRDQLLREGVTRILSHTADMRSFRISLALRSQEQSTRRLQSVVWRCAMLWKQRALGELGGCRAKSHKKSVSFCLPRPISTPGRISEDDTVGRAIEHGPADHTSDQLFVVCTSRLQPRRPEHLLNSVDKESSAHNRVQTLSSPPSTAYSIQAKGPPTPQAPKLFCSPASAEEPLTGHQHAPTNQETLLPPSSFMASGVYRQQGTSTLMDQRSCLSDVLLSPKKFTMCKTAAPAGCVWEEGEQTELLDQQPDCHSRAALAKELHNIEQEMRHFQHEKRQLQSWRRLAEVLRSWLQTSTGEDEEESHSTRLELEELEARMSRLARWLEQEKPVMHCYAARIHSITSSLQENSL</sequence>
<feature type="region of interest" description="Disordered" evidence="1">
    <location>
        <begin position="980"/>
        <end position="1009"/>
    </location>
</feature>
<comment type="caution">
    <text evidence="2">The sequence shown here is derived from an EMBL/GenBank/DDBJ whole genome shotgun (WGS) entry which is preliminary data.</text>
</comment>